<reference evidence="1" key="1">
    <citation type="submission" date="2019-03" db="EMBL/GenBank/DDBJ databases">
        <title>Genome sequencing and reference-guided assembly of Black Bengal Goat (Capra hircus).</title>
        <authorList>
            <person name="Siddiki A.Z."/>
            <person name="Baten A."/>
            <person name="Billah M."/>
            <person name="Alam M.A.U."/>
            <person name="Shawrob K.S.M."/>
            <person name="Saha S."/>
            <person name="Chowdhury M."/>
            <person name="Rahman A.H."/>
            <person name="Stear M."/>
            <person name="Miah G."/>
            <person name="Das G.B."/>
            <person name="Hossain M.M."/>
            <person name="Kumkum M."/>
            <person name="Islam M.S."/>
            <person name="Mollah A.M."/>
            <person name="Ahsan A."/>
            <person name="Tusar F."/>
            <person name="Khan M.K.I."/>
        </authorList>
    </citation>
    <scope>NUCLEOTIDE SEQUENCE [LARGE SCALE GENOMIC DNA]</scope>
</reference>
<dbReference type="AlphaFoldDB" id="A0A8C2S7S8"/>
<organism evidence="1">
    <name type="scientific">Capra hircus</name>
    <name type="common">Goat</name>
    <dbReference type="NCBI Taxonomy" id="9925"/>
    <lineage>
        <taxon>Eukaryota</taxon>
        <taxon>Metazoa</taxon>
        <taxon>Chordata</taxon>
        <taxon>Craniata</taxon>
        <taxon>Vertebrata</taxon>
        <taxon>Euteleostomi</taxon>
        <taxon>Mammalia</taxon>
        <taxon>Eutheria</taxon>
        <taxon>Laurasiatheria</taxon>
        <taxon>Artiodactyla</taxon>
        <taxon>Ruminantia</taxon>
        <taxon>Pecora</taxon>
        <taxon>Bovidae</taxon>
        <taxon>Caprinae</taxon>
        <taxon>Capra</taxon>
    </lineage>
</organism>
<name>A0A8C2S7S8_CAPHI</name>
<evidence type="ECO:0008006" key="2">
    <source>
        <dbReference type="Google" id="ProtNLM"/>
    </source>
</evidence>
<dbReference type="InterPro" id="IPR023696">
    <property type="entry name" value="Ureohydrolase_dom_sf"/>
</dbReference>
<dbReference type="InterPro" id="IPR037138">
    <property type="entry name" value="His_deacetylse_dom_sf"/>
</dbReference>
<proteinExistence type="predicted"/>
<sequence>MLQPSWLQIKSKPEKEKRSLRPHPTQLYQHVPDSRWPIVYSPRYNITFLGLERLHPFDAGKWGKVISFLKEEKLLSDSTLVEAREASDEDLLVVHTRRYLNELKRPSGGRWSWSGARRMTSTCRRWRGTWRKLCRSTAPTWWCTTRARTSSRATASAGWPSVHRAL</sequence>
<dbReference type="Gene3D" id="3.40.800.20">
    <property type="entry name" value="Histone deacetylase domain"/>
    <property type="match status" value="1"/>
</dbReference>
<dbReference type="Ensembl" id="ENSCHIT00010055496.1">
    <property type="protein sequence ID" value="ENSCHIP00010039729.1"/>
    <property type="gene ID" value="ENSCHIG00010029245.1"/>
</dbReference>
<protein>
    <recommendedName>
        <fullName evidence="2">Histone deacetylase domain-containing protein</fullName>
    </recommendedName>
</protein>
<evidence type="ECO:0000313" key="1">
    <source>
        <dbReference type="Ensembl" id="ENSCHIP00010039729.1"/>
    </source>
</evidence>
<accession>A0A8C2S7S8</accession>
<reference evidence="1" key="2">
    <citation type="submission" date="2025-08" db="UniProtKB">
        <authorList>
            <consortium name="Ensembl"/>
        </authorList>
    </citation>
    <scope>IDENTIFICATION</scope>
</reference>
<dbReference type="SUPFAM" id="SSF52768">
    <property type="entry name" value="Arginase/deacetylase"/>
    <property type="match status" value="1"/>
</dbReference>